<reference evidence="8 9" key="1">
    <citation type="journal article" date="2010" name="Nature">
        <title>Genome sequence of the palaeopolyploid soybean.</title>
        <authorList>
            <person name="Schmutz J."/>
            <person name="Cannon S.B."/>
            <person name="Schlueter J."/>
            <person name="Ma J."/>
            <person name="Mitros T."/>
            <person name="Nelson W."/>
            <person name="Hyten D.L."/>
            <person name="Song Q."/>
            <person name="Thelen J.J."/>
            <person name="Cheng J."/>
            <person name="Xu D."/>
            <person name="Hellsten U."/>
            <person name="May G.D."/>
            <person name="Yu Y."/>
            <person name="Sakurai T."/>
            <person name="Umezawa T."/>
            <person name="Bhattacharyya M.K."/>
            <person name="Sandhu D."/>
            <person name="Valliyodan B."/>
            <person name="Lindquist E."/>
            <person name="Peto M."/>
            <person name="Grant D."/>
            <person name="Shu S."/>
            <person name="Goodstein D."/>
            <person name="Barry K."/>
            <person name="Futrell-Griggs M."/>
            <person name="Abernathy B."/>
            <person name="Du J."/>
            <person name="Tian Z."/>
            <person name="Zhu L."/>
            <person name="Gill N."/>
            <person name="Joshi T."/>
            <person name="Libault M."/>
            <person name="Sethuraman A."/>
            <person name="Zhang X.-C."/>
            <person name="Shinozaki K."/>
            <person name="Nguyen H.T."/>
            <person name="Wing R.A."/>
            <person name="Cregan P."/>
            <person name="Specht J."/>
            <person name="Grimwood J."/>
            <person name="Rokhsar D."/>
            <person name="Stacey G."/>
            <person name="Shoemaker R.C."/>
            <person name="Jackson S.A."/>
        </authorList>
    </citation>
    <scope>NUCLEOTIDE SEQUENCE</scope>
    <source>
        <strain evidence="9">cv. Williams 82</strain>
        <tissue evidence="8">Callus</tissue>
    </source>
</reference>
<accession>A0A0R0J711</accession>
<keyword evidence="3" id="KW-0934">Plastid</keyword>
<reference evidence="9" key="2">
    <citation type="submission" date="2018-02" db="UniProtKB">
        <authorList>
            <consortium name="EnsemblPlants"/>
        </authorList>
    </citation>
    <scope>IDENTIFICATION</scope>
    <source>
        <strain evidence="9">Williams 82</strain>
    </source>
</reference>
<dbReference type="InterPro" id="IPR024937">
    <property type="entry name" value="Domain_X"/>
</dbReference>
<comment type="subcellular location">
    <subcellularLocation>
        <location evidence="1">Plastid</location>
        <location evidence="1">Chloroplast</location>
    </subcellularLocation>
</comment>
<dbReference type="Pfam" id="PF01348">
    <property type="entry name" value="Intron_maturas2"/>
    <property type="match status" value="1"/>
</dbReference>
<dbReference type="Proteomes" id="UP000008827">
    <property type="component" value="Chromosome 7"/>
</dbReference>
<evidence type="ECO:0000256" key="1">
    <source>
        <dbReference type="ARBA" id="ARBA00004229"/>
    </source>
</evidence>
<dbReference type="ExpressionAtlas" id="A0A0R0J711">
    <property type="expression patterns" value="baseline"/>
</dbReference>
<dbReference type="InParanoid" id="A0A0R0J711"/>
<dbReference type="Gramene" id="KRH50545">
    <property type="protein sequence ID" value="KRH50545"/>
    <property type="gene ID" value="GLYMA_07G227300"/>
</dbReference>
<keyword evidence="2" id="KW-0150">Chloroplast</keyword>
<keyword evidence="10" id="KW-1185">Reference proteome</keyword>
<evidence type="ECO:0000256" key="3">
    <source>
        <dbReference type="ARBA" id="ARBA00022640"/>
    </source>
</evidence>
<gene>
    <name evidence="8" type="ORF">GLYMA_07G227300</name>
</gene>
<sequence>TIHINQLSQHSFHFLGYFLSIRPNLSVMLQNSFLIKMVMKRLDTIVPIIPLIRSLAKAKFCNVFGHPISKPVWANLSDFDIIDQFLRICQNFSHYYNGYAGLVT</sequence>
<dbReference type="EMBL" id="CM000840">
    <property type="protein sequence ID" value="KRH50545.1"/>
    <property type="molecule type" value="Genomic_DNA"/>
</dbReference>
<keyword evidence="6" id="KW-0694">RNA-binding</keyword>
<evidence type="ECO:0000256" key="5">
    <source>
        <dbReference type="ARBA" id="ARBA00022694"/>
    </source>
</evidence>
<evidence type="ECO:0000256" key="6">
    <source>
        <dbReference type="ARBA" id="ARBA00022884"/>
    </source>
</evidence>
<name>A0A0R0J711_SOYBN</name>
<dbReference type="GO" id="GO:0006397">
    <property type="term" value="P:mRNA processing"/>
    <property type="evidence" value="ECO:0007669"/>
    <property type="project" value="UniProtKB-KW"/>
</dbReference>
<evidence type="ECO:0000256" key="2">
    <source>
        <dbReference type="ARBA" id="ARBA00022528"/>
    </source>
</evidence>
<dbReference type="InterPro" id="IPR002866">
    <property type="entry name" value="Maturase_MatK"/>
</dbReference>
<dbReference type="GO" id="GO:0009507">
    <property type="term" value="C:chloroplast"/>
    <property type="evidence" value="ECO:0007669"/>
    <property type="project" value="UniProtKB-SubCell"/>
</dbReference>
<keyword evidence="4" id="KW-0507">mRNA processing</keyword>
<dbReference type="PANTHER" id="PTHR34811:SF1">
    <property type="entry name" value="MATURASE K"/>
    <property type="match status" value="1"/>
</dbReference>
<dbReference type="STRING" id="3847.A0A0R0J711"/>
<dbReference type="GO" id="GO:0003723">
    <property type="term" value="F:RNA binding"/>
    <property type="evidence" value="ECO:0007669"/>
    <property type="project" value="UniProtKB-KW"/>
</dbReference>
<reference evidence="8" key="3">
    <citation type="submission" date="2018-07" db="EMBL/GenBank/DDBJ databases">
        <title>WGS assembly of Glycine max.</title>
        <authorList>
            <person name="Schmutz J."/>
            <person name="Cannon S."/>
            <person name="Schlueter J."/>
            <person name="Ma J."/>
            <person name="Mitros T."/>
            <person name="Nelson W."/>
            <person name="Hyten D."/>
            <person name="Song Q."/>
            <person name="Thelen J."/>
            <person name="Cheng J."/>
            <person name="Xu D."/>
            <person name="Hellsten U."/>
            <person name="May G."/>
            <person name="Yu Y."/>
            <person name="Sakurai T."/>
            <person name="Umezawa T."/>
            <person name="Bhattacharyya M."/>
            <person name="Sandhu D."/>
            <person name="Valliyodan B."/>
            <person name="Lindquist E."/>
            <person name="Peto M."/>
            <person name="Grant D."/>
            <person name="Shu S."/>
            <person name="Goodstein D."/>
            <person name="Barry K."/>
            <person name="Futrell-Griggs M."/>
            <person name="Abernathy B."/>
            <person name="Du J."/>
            <person name="Tian Z."/>
            <person name="Zhu L."/>
            <person name="Gill N."/>
            <person name="Joshi T."/>
            <person name="Libault M."/>
            <person name="Sethuraman A."/>
            <person name="Zhang X."/>
            <person name="Shinozaki K."/>
            <person name="Nguyen H."/>
            <person name="Wing R."/>
            <person name="Cregan P."/>
            <person name="Specht J."/>
            <person name="Grimwood J."/>
            <person name="Rokhsar D."/>
            <person name="Stacey G."/>
            <person name="Shoemaker R."/>
            <person name="Jackson S."/>
        </authorList>
    </citation>
    <scope>NUCLEOTIDE SEQUENCE</scope>
    <source>
        <tissue evidence="8">Callus</tissue>
    </source>
</reference>
<dbReference type="GO" id="GO:0008033">
    <property type="term" value="P:tRNA processing"/>
    <property type="evidence" value="ECO:0007669"/>
    <property type="project" value="UniProtKB-KW"/>
</dbReference>
<dbReference type="PANTHER" id="PTHR34811">
    <property type="entry name" value="MATURASE K"/>
    <property type="match status" value="1"/>
</dbReference>
<protein>
    <recommendedName>
        <fullName evidence="7">Domain X domain-containing protein</fullName>
    </recommendedName>
</protein>
<evidence type="ECO:0000313" key="8">
    <source>
        <dbReference type="EMBL" id="KRH50545.1"/>
    </source>
</evidence>
<evidence type="ECO:0000259" key="7">
    <source>
        <dbReference type="Pfam" id="PF01348"/>
    </source>
</evidence>
<dbReference type="EnsemblPlants" id="KRH50545">
    <property type="protein sequence ID" value="KRH50545"/>
    <property type="gene ID" value="GLYMA_07G227300"/>
</dbReference>
<dbReference type="AlphaFoldDB" id="A0A0R0J711"/>
<dbReference type="PaxDb" id="3847-GLYMA07G35391.1"/>
<keyword evidence="5" id="KW-0819">tRNA processing</keyword>
<proteinExistence type="predicted"/>
<evidence type="ECO:0000313" key="9">
    <source>
        <dbReference type="EnsemblPlants" id="KRH50545"/>
    </source>
</evidence>
<feature type="domain" description="Domain X" evidence="7">
    <location>
        <begin position="39"/>
        <end position="98"/>
    </location>
</feature>
<evidence type="ECO:0000256" key="4">
    <source>
        <dbReference type="ARBA" id="ARBA00022664"/>
    </source>
</evidence>
<evidence type="ECO:0000313" key="10">
    <source>
        <dbReference type="Proteomes" id="UP000008827"/>
    </source>
</evidence>
<organism evidence="8">
    <name type="scientific">Glycine max</name>
    <name type="common">Soybean</name>
    <name type="synonym">Glycine hispida</name>
    <dbReference type="NCBI Taxonomy" id="3847"/>
    <lineage>
        <taxon>Eukaryota</taxon>
        <taxon>Viridiplantae</taxon>
        <taxon>Streptophyta</taxon>
        <taxon>Embryophyta</taxon>
        <taxon>Tracheophyta</taxon>
        <taxon>Spermatophyta</taxon>
        <taxon>Magnoliopsida</taxon>
        <taxon>eudicotyledons</taxon>
        <taxon>Gunneridae</taxon>
        <taxon>Pentapetalae</taxon>
        <taxon>rosids</taxon>
        <taxon>fabids</taxon>
        <taxon>Fabales</taxon>
        <taxon>Fabaceae</taxon>
        <taxon>Papilionoideae</taxon>
        <taxon>50 kb inversion clade</taxon>
        <taxon>NPAAA clade</taxon>
        <taxon>indigoferoid/millettioid clade</taxon>
        <taxon>Phaseoleae</taxon>
        <taxon>Glycine</taxon>
        <taxon>Glycine subgen. Soja</taxon>
    </lineage>
</organism>
<dbReference type="OMA" id="WARIRNQ"/>
<feature type="non-terminal residue" evidence="8">
    <location>
        <position position="1"/>
    </location>
</feature>